<sequence>MLNQPTTTVHTSGPSRTADATADVGGRRLTPSRPPPAPSRPRSRRDRWSSAPSRGVGVRALRRRELRLRDDRRDGGRRAVPHGARAGRRRPRRPRPAAAALAPGRVPVRLRRQPVGAAAGARPAGARGARRPAARQAPAARGLDGRRLARHGGAGPDAARHGPARPRRVRRRQRRVRGGDPRLQRLPQRRRRAARPAPRLGAGLRRRLRGRRVRARRLPRPGHGR</sequence>
<gene>
    <name evidence="2" type="ORF">AVDCRST_MAG16-396</name>
</gene>
<dbReference type="EMBL" id="CADCUE010000035">
    <property type="protein sequence ID" value="CAA9315496.1"/>
    <property type="molecule type" value="Genomic_DNA"/>
</dbReference>
<feature type="region of interest" description="Disordered" evidence="1">
    <location>
        <begin position="1"/>
        <end position="225"/>
    </location>
</feature>
<evidence type="ECO:0000313" key="2">
    <source>
        <dbReference type="EMBL" id="CAA9315496.1"/>
    </source>
</evidence>
<organism evidence="2">
    <name type="scientific">uncultured Frankineae bacterium</name>
    <dbReference type="NCBI Taxonomy" id="437475"/>
    <lineage>
        <taxon>Bacteria</taxon>
        <taxon>Bacillati</taxon>
        <taxon>Actinomycetota</taxon>
        <taxon>Actinomycetes</taxon>
        <taxon>Frankiales</taxon>
        <taxon>environmental samples</taxon>
    </lineage>
</organism>
<feature type="compositionally biased region" description="Basic residues" evidence="1">
    <location>
        <begin position="204"/>
        <end position="225"/>
    </location>
</feature>
<feature type="compositionally biased region" description="Polar residues" evidence="1">
    <location>
        <begin position="1"/>
        <end position="15"/>
    </location>
</feature>
<evidence type="ECO:0000256" key="1">
    <source>
        <dbReference type="SAM" id="MobiDB-lite"/>
    </source>
</evidence>
<name>A0A6J4KU80_9ACTN</name>
<feature type="compositionally biased region" description="Basic and acidic residues" evidence="1">
    <location>
        <begin position="67"/>
        <end position="77"/>
    </location>
</feature>
<protein>
    <submittedName>
        <fullName evidence="2">Uncharacterized protein</fullName>
    </submittedName>
</protein>
<proteinExistence type="predicted"/>
<reference evidence="2" key="1">
    <citation type="submission" date="2020-02" db="EMBL/GenBank/DDBJ databases">
        <authorList>
            <person name="Meier V. D."/>
        </authorList>
    </citation>
    <scope>NUCLEOTIDE SEQUENCE</scope>
    <source>
        <strain evidence="2">AVDCRST_MAG16</strain>
    </source>
</reference>
<accession>A0A6J4KU80</accession>
<dbReference type="AlphaFoldDB" id="A0A6J4KU80"/>
<feature type="compositionally biased region" description="Basic residues" evidence="1">
    <location>
        <begin position="85"/>
        <end position="95"/>
    </location>
</feature>
<feature type="compositionally biased region" description="Low complexity" evidence="1">
    <location>
        <begin position="96"/>
        <end position="127"/>
    </location>
</feature>
<feature type="compositionally biased region" description="Basic residues" evidence="1">
    <location>
        <begin position="162"/>
        <end position="176"/>
    </location>
</feature>
<feature type="compositionally biased region" description="Low complexity" evidence="1">
    <location>
        <begin position="49"/>
        <end position="59"/>
    </location>
</feature>